<dbReference type="PROSITE" id="PS50111">
    <property type="entry name" value="CHEMOTAXIS_TRANSDUC_2"/>
    <property type="match status" value="1"/>
</dbReference>
<dbReference type="Gene3D" id="1.10.287.950">
    <property type="entry name" value="Methyl-accepting chemotaxis protein"/>
    <property type="match status" value="1"/>
</dbReference>
<name>A0A3N9UD60_9BACI</name>
<evidence type="ECO:0000256" key="1">
    <source>
        <dbReference type="ARBA" id="ARBA00004651"/>
    </source>
</evidence>
<feature type="domain" description="HAMP" evidence="12">
    <location>
        <begin position="229"/>
        <end position="282"/>
    </location>
</feature>
<gene>
    <name evidence="13" type="ORF">EBB45_12800</name>
</gene>
<dbReference type="SMART" id="SM01049">
    <property type="entry name" value="Cache_2"/>
    <property type="match status" value="1"/>
</dbReference>
<feature type="region of interest" description="Disordered" evidence="9">
    <location>
        <begin position="544"/>
        <end position="569"/>
    </location>
</feature>
<protein>
    <submittedName>
        <fullName evidence="13">HAMP domain-containing protein</fullName>
    </submittedName>
</protein>
<evidence type="ECO:0000256" key="9">
    <source>
        <dbReference type="SAM" id="MobiDB-lite"/>
    </source>
</evidence>
<feature type="compositionally biased region" description="Low complexity" evidence="9">
    <location>
        <begin position="544"/>
        <end position="568"/>
    </location>
</feature>
<dbReference type="RefSeq" id="WP_124765312.1">
    <property type="nucleotide sequence ID" value="NZ_JAFBDY010000010.1"/>
</dbReference>
<dbReference type="EMBL" id="RRCT01000011">
    <property type="protein sequence ID" value="RQW74228.1"/>
    <property type="molecule type" value="Genomic_DNA"/>
</dbReference>
<dbReference type="CDD" id="cd18774">
    <property type="entry name" value="PDC2_HK_sensor"/>
    <property type="match status" value="1"/>
</dbReference>
<evidence type="ECO:0000259" key="11">
    <source>
        <dbReference type="PROSITE" id="PS50111"/>
    </source>
</evidence>
<comment type="caution">
    <text evidence="13">The sequence shown here is derived from an EMBL/GenBank/DDBJ whole genome shotgun (WGS) entry which is preliminary data.</text>
</comment>
<keyword evidence="14" id="KW-1185">Reference proteome</keyword>
<sequence length="588" mass="64555">MMKFSIKGLFAHSIKSKLLTVSILLLTIPMIVLGIFSFQKSSNSLSELGETNLKNSVEYTIELMNVLNEQVENGDLTLVEAKEKVKLAILGEKQQDNTRPINKNLDLGENGYVFISDNEGNLIAHPTNEGSNLWDKQDNDGKNYAQEYIDHGLNGGGFTYYSYPLPNNPEQIEEKVTYSKAFEDWGLVVVAGTYMIDFNEPANEILQLNLIIISITLVIGILIIWFFANHVSNPIKKVTEQMSYIADGDLTRHQLEISSKDETGQLANGINHLQDKLKNMVQNISQASQLITGHSEELTQSANEVKTGAEQVARTMEEIASGTESQASHAADLSSAMGTYVEKVEEANENGERIHQSSHEVLQLTEGGSKLMMQSIEQMANIDRIVQDSVQKVQQLDVQSGEISKLVTVIREVAEQTNLLALNAAIEAARAGEHGRGFSVVAKEVKKLAEQVASSVSEITHIVKTIQSDSSEVAISLQTGYKEVEKGTSQLKTTGETFEKISDSVQVMVENIQTVSESLMMIQSTSQEMNSSIEEIASISQESAAGVEQTSASSQQTSSSMEEVAASSEELEKLAVELNHLIQQFKLS</sequence>
<dbReference type="Pfam" id="PF17200">
    <property type="entry name" value="sCache_2"/>
    <property type="match status" value="1"/>
</dbReference>
<dbReference type="SUPFAM" id="SSF58104">
    <property type="entry name" value="Methyl-accepting chemotaxis protein (MCP) signaling domain"/>
    <property type="match status" value="1"/>
</dbReference>
<dbReference type="PANTHER" id="PTHR32089:SF114">
    <property type="entry name" value="METHYL-ACCEPTING CHEMOTAXIS PROTEIN MCPB"/>
    <property type="match status" value="1"/>
</dbReference>
<dbReference type="PRINTS" id="PR00260">
    <property type="entry name" value="CHEMTRNSDUCR"/>
</dbReference>
<dbReference type="Pfam" id="PF00015">
    <property type="entry name" value="MCPsignal"/>
    <property type="match status" value="1"/>
</dbReference>
<comment type="similarity">
    <text evidence="7">Belongs to the methyl-accepting chemotaxis (MCP) protein family.</text>
</comment>
<evidence type="ECO:0000256" key="7">
    <source>
        <dbReference type="ARBA" id="ARBA00029447"/>
    </source>
</evidence>
<dbReference type="SMART" id="SM00283">
    <property type="entry name" value="MA"/>
    <property type="match status" value="1"/>
</dbReference>
<evidence type="ECO:0000256" key="2">
    <source>
        <dbReference type="ARBA" id="ARBA00022475"/>
    </source>
</evidence>
<keyword evidence="2" id="KW-1003">Cell membrane</keyword>
<feature type="domain" description="Methyl-accepting transducer" evidence="11">
    <location>
        <begin position="301"/>
        <end position="551"/>
    </location>
</feature>
<feature type="transmembrane region" description="Helical" evidence="10">
    <location>
        <begin position="205"/>
        <end position="228"/>
    </location>
</feature>
<keyword evidence="5 10" id="KW-0472">Membrane</keyword>
<keyword evidence="3 10" id="KW-0812">Transmembrane</keyword>
<dbReference type="PANTHER" id="PTHR32089">
    <property type="entry name" value="METHYL-ACCEPTING CHEMOTAXIS PROTEIN MCPB"/>
    <property type="match status" value="1"/>
</dbReference>
<dbReference type="Proteomes" id="UP000274033">
    <property type="component" value="Unassembled WGS sequence"/>
</dbReference>
<keyword evidence="4 10" id="KW-1133">Transmembrane helix</keyword>
<evidence type="ECO:0000313" key="14">
    <source>
        <dbReference type="Proteomes" id="UP000274033"/>
    </source>
</evidence>
<proteinExistence type="inferred from homology"/>
<accession>A0A3N9UD60</accession>
<dbReference type="OrthoDB" id="9810264at2"/>
<dbReference type="GO" id="GO:0007165">
    <property type="term" value="P:signal transduction"/>
    <property type="evidence" value="ECO:0007669"/>
    <property type="project" value="UniProtKB-KW"/>
</dbReference>
<dbReference type="Gene3D" id="3.30.450.20">
    <property type="entry name" value="PAS domain"/>
    <property type="match status" value="1"/>
</dbReference>
<evidence type="ECO:0000256" key="3">
    <source>
        <dbReference type="ARBA" id="ARBA00022692"/>
    </source>
</evidence>
<dbReference type="InterPro" id="IPR003660">
    <property type="entry name" value="HAMP_dom"/>
</dbReference>
<dbReference type="PROSITE" id="PS50885">
    <property type="entry name" value="HAMP"/>
    <property type="match status" value="1"/>
</dbReference>
<organism evidence="13 14">
    <name type="scientific">Lysinibacillus composti</name>
    <dbReference type="NCBI Taxonomy" id="720633"/>
    <lineage>
        <taxon>Bacteria</taxon>
        <taxon>Bacillati</taxon>
        <taxon>Bacillota</taxon>
        <taxon>Bacilli</taxon>
        <taxon>Bacillales</taxon>
        <taxon>Bacillaceae</taxon>
        <taxon>Lysinibacillus</taxon>
    </lineage>
</organism>
<dbReference type="InterPro" id="IPR033480">
    <property type="entry name" value="sCache_2"/>
</dbReference>
<dbReference type="SMART" id="SM00304">
    <property type="entry name" value="HAMP"/>
    <property type="match status" value="1"/>
</dbReference>
<evidence type="ECO:0000256" key="5">
    <source>
        <dbReference type="ARBA" id="ARBA00023136"/>
    </source>
</evidence>
<evidence type="ECO:0000256" key="8">
    <source>
        <dbReference type="PROSITE-ProRule" id="PRU00284"/>
    </source>
</evidence>
<dbReference type="InterPro" id="IPR004090">
    <property type="entry name" value="Chemotax_Me-accpt_rcpt"/>
</dbReference>
<dbReference type="InterPro" id="IPR004089">
    <property type="entry name" value="MCPsignal_dom"/>
</dbReference>
<evidence type="ECO:0000256" key="4">
    <source>
        <dbReference type="ARBA" id="ARBA00022989"/>
    </source>
</evidence>
<dbReference type="Pfam" id="PF00672">
    <property type="entry name" value="HAMP"/>
    <property type="match status" value="1"/>
</dbReference>
<evidence type="ECO:0000256" key="6">
    <source>
        <dbReference type="ARBA" id="ARBA00023224"/>
    </source>
</evidence>
<evidence type="ECO:0000259" key="12">
    <source>
        <dbReference type="PROSITE" id="PS50885"/>
    </source>
</evidence>
<dbReference type="GO" id="GO:0005886">
    <property type="term" value="C:plasma membrane"/>
    <property type="evidence" value="ECO:0007669"/>
    <property type="project" value="UniProtKB-SubCell"/>
</dbReference>
<dbReference type="Gene3D" id="6.10.340.10">
    <property type="match status" value="1"/>
</dbReference>
<evidence type="ECO:0000256" key="10">
    <source>
        <dbReference type="SAM" id="Phobius"/>
    </source>
</evidence>
<evidence type="ECO:0000313" key="13">
    <source>
        <dbReference type="EMBL" id="RQW74228.1"/>
    </source>
</evidence>
<dbReference type="GO" id="GO:0004888">
    <property type="term" value="F:transmembrane signaling receptor activity"/>
    <property type="evidence" value="ECO:0007669"/>
    <property type="project" value="InterPro"/>
</dbReference>
<keyword evidence="6 8" id="KW-0807">Transducer</keyword>
<dbReference type="AlphaFoldDB" id="A0A3N9UD60"/>
<dbReference type="CDD" id="cd06225">
    <property type="entry name" value="HAMP"/>
    <property type="match status" value="1"/>
</dbReference>
<comment type="subcellular location">
    <subcellularLocation>
        <location evidence="1">Cell membrane</location>
        <topology evidence="1">Multi-pass membrane protein</topology>
    </subcellularLocation>
</comment>
<dbReference type="GO" id="GO:0006935">
    <property type="term" value="P:chemotaxis"/>
    <property type="evidence" value="ECO:0007669"/>
    <property type="project" value="InterPro"/>
</dbReference>
<dbReference type="CDD" id="cd11386">
    <property type="entry name" value="MCP_signal"/>
    <property type="match status" value="1"/>
</dbReference>
<reference evidence="13 14" key="1">
    <citation type="journal article" date="2013" name="J. Microbiol.">
        <title>Lysinibacillus chungkukjangi sp. nov., isolated from Chungkukjang, Korean fermented soybean food.</title>
        <authorList>
            <person name="Kim S.J."/>
            <person name="Jang Y.H."/>
            <person name="Hamada M."/>
            <person name="Ahn J.H."/>
            <person name="Weon H.Y."/>
            <person name="Suzuki K."/>
            <person name="Whang K.S."/>
            <person name="Kwon S.W."/>
        </authorList>
    </citation>
    <scope>NUCLEOTIDE SEQUENCE [LARGE SCALE GENOMIC DNA]</scope>
    <source>
        <strain evidence="13 14">MCCC 1A12701</strain>
    </source>
</reference>